<protein>
    <submittedName>
        <fullName evidence="1">Uncharacterized protein</fullName>
    </submittedName>
</protein>
<sequence length="192" mass="20218">MTGGDHRSFVTRLDALKTDGCSLLVSGDVSSYAGHAATRRLMGAPTESRRRVLVLGGDVPAGHCLPGGVAPTDDHVAVVDDGPDTADPTDVAADVSDAVTALEPDAGYDPGQLRVGVVTTDRGGDVDVVARTARSVGDRVRDANGMGHCRLHVASDDAHAVAGGFDAHLELRETPHVQQRWHLDEPTRWFDL</sequence>
<comment type="caution">
    <text evidence="1">The sequence shown here is derived from an EMBL/GenBank/DDBJ whole genome shotgun (WGS) entry which is preliminary data.</text>
</comment>
<proteinExistence type="predicted"/>
<dbReference type="Pfam" id="PF24336">
    <property type="entry name" value="DUF7504"/>
    <property type="match status" value="1"/>
</dbReference>
<keyword evidence="2" id="KW-1185">Reference proteome</keyword>
<dbReference type="AlphaFoldDB" id="A0A830F9F1"/>
<dbReference type="InterPro" id="IPR055927">
    <property type="entry name" value="DUF7504"/>
</dbReference>
<reference evidence="1" key="2">
    <citation type="submission" date="2020-09" db="EMBL/GenBank/DDBJ databases">
        <authorList>
            <person name="Sun Q."/>
            <person name="Ohkuma M."/>
        </authorList>
    </citation>
    <scope>NUCLEOTIDE SEQUENCE</scope>
    <source>
        <strain evidence="1">JCM 19596</strain>
    </source>
</reference>
<evidence type="ECO:0000313" key="2">
    <source>
        <dbReference type="Proteomes" id="UP000607197"/>
    </source>
</evidence>
<organism evidence="1 2">
    <name type="scientific">Halocalculus aciditolerans</name>
    <dbReference type="NCBI Taxonomy" id="1383812"/>
    <lineage>
        <taxon>Archaea</taxon>
        <taxon>Methanobacteriati</taxon>
        <taxon>Methanobacteriota</taxon>
        <taxon>Stenosarchaea group</taxon>
        <taxon>Halobacteria</taxon>
        <taxon>Halobacteriales</taxon>
        <taxon>Halobacteriaceae</taxon>
        <taxon>Halocalculus</taxon>
    </lineage>
</organism>
<dbReference type="RefSeq" id="WP_188976202.1">
    <property type="nucleotide sequence ID" value="NZ_BMPG01000001.1"/>
</dbReference>
<accession>A0A830F9F1</accession>
<evidence type="ECO:0000313" key="1">
    <source>
        <dbReference type="EMBL" id="GGL52728.1"/>
    </source>
</evidence>
<dbReference type="Proteomes" id="UP000607197">
    <property type="component" value="Unassembled WGS sequence"/>
</dbReference>
<gene>
    <name evidence="1" type="ORF">GCM10009039_08710</name>
</gene>
<name>A0A830F9F1_9EURY</name>
<reference evidence="1" key="1">
    <citation type="journal article" date="2014" name="Int. J. Syst. Evol. Microbiol.">
        <title>Complete genome sequence of Corynebacterium casei LMG S-19264T (=DSM 44701T), isolated from a smear-ripened cheese.</title>
        <authorList>
            <consortium name="US DOE Joint Genome Institute (JGI-PGF)"/>
            <person name="Walter F."/>
            <person name="Albersmeier A."/>
            <person name="Kalinowski J."/>
            <person name="Ruckert C."/>
        </authorList>
    </citation>
    <scope>NUCLEOTIDE SEQUENCE</scope>
    <source>
        <strain evidence="1">JCM 19596</strain>
    </source>
</reference>
<dbReference type="EMBL" id="BMPG01000001">
    <property type="protein sequence ID" value="GGL52728.1"/>
    <property type="molecule type" value="Genomic_DNA"/>
</dbReference>
<dbReference type="OrthoDB" id="252760at2157"/>